<evidence type="ECO:0000256" key="7">
    <source>
        <dbReference type="ARBA" id="ARBA00022679"/>
    </source>
</evidence>
<dbReference type="PANTHER" id="PTHR30372">
    <property type="entry name" value="LIPID-A-DISACCHARIDE SYNTHASE"/>
    <property type="match status" value="1"/>
</dbReference>
<dbReference type="Proteomes" id="UP000030700">
    <property type="component" value="Unassembled WGS sequence"/>
</dbReference>
<evidence type="ECO:0000256" key="1">
    <source>
        <dbReference type="ARBA" id="ARBA00002056"/>
    </source>
</evidence>
<evidence type="ECO:0000256" key="2">
    <source>
        <dbReference type="ARBA" id="ARBA00012687"/>
    </source>
</evidence>
<organism evidence="12">
    <name type="scientific">Candidatus Moduliflexus flocculans</name>
    <dbReference type="NCBI Taxonomy" id="1499966"/>
    <lineage>
        <taxon>Bacteria</taxon>
        <taxon>Candidatus Moduliflexota</taxon>
        <taxon>Candidatus Moduliflexia</taxon>
        <taxon>Candidatus Moduliflexales</taxon>
        <taxon>Candidatus Moduliflexaceae</taxon>
    </lineage>
</organism>
<dbReference type="GO" id="GO:0005543">
    <property type="term" value="F:phospholipid binding"/>
    <property type="evidence" value="ECO:0007669"/>
    <property type="project" value="TreeGrafter"/>
</dbReference>
<dbReference type="HOGENOM" id="CLU_036577_3_1_0"/>
<keyword evidence="7 10" id="KW-0808">Transferase</keyword>
<name>A0A081BMB0_9BACT</name>
<reference evidence="12" key="1">
    <citation type="journal article" date="2015" name="PeerJ">
        <title>First genomic representation of candidate bacterial phylum KSB3 points to enhanced environmental sensing as a trigger of wastewater bulking.</title>
        <authorList>
            <person name="Sekiguchi Y."/>
            <person name="Ohashi A."/>
            <person name="Parks D.H."/>
            <person name="Yamauchi T."/>
            <person name="Tyson G.W."/>
            <person name="Hugenholtz P."/>
        </authorList>
    </citation>
    <scope>NUCLEOTIDE SEQUENCE [LARGE SCALE GENOMIC DNA]</scope>
</reference>
<keyword evidence="11" id="KW-1133">Transmembrane helix</keyword>
<evidence type="ECO:0000256" key="6">
    <source>
        <dbReference type="ARBA" id="ARBA00022676"/>
    </source>
</evidence>
<gene>
    <name evidence="10" type="primary">lpxB</name>
    <name evidence="12" type="ORF">U14_02771</name>
</gene>
<evidence type="ECO:0000256" key="8">
    <source>
        <dbReference type="ARBA" id="ARBA00023098"/>
    </source>
</evidence>
<sequence length="377" mass="42295">MNIPRILIVTGEASGDLHGAHLIRAVKQRLPQAQIFGVGGAHLAAEGVTLISSSDELAVVGVTEVIKKLKTVYAVFKKLSRFLKEERPDLLILVDYPDFNLRLAKVARTLGIRVVYYISPQVWAWRSSRVKLIQKIITKMIVIFPFEREFYQRHGVDVEWVGHPLVETVKSSLTKAEFCQQHAFDPSKPLLGLLPGSRESEIERLLPLMLETAWRIREQQSETQFLLPVASSLSQSSFFAALPEWIKPIHQQTYEAIAAADVVMTASGTVTVETTLLETPMLITYIVSPLTFWIGYFFIKVRRIGMVNLIAGKEVAKEFIQKHATPDAVAQEALRLLRDSEAREAIRRELHAVRQQLGEPGAADRAAKVIVDTLSKL</sequence>
<dbReference type="PANTHER" id="PTHR30372:SF4">
    <property type="entry name" value="LIPID-A-DISACCHARIDE SYNTHASE, MITOCHONDRIAL-RELATED"/>
    <property type="match status" value="1"/>
</dbReference>
<comment type="function">
    <text evidence="1 10">Condensation of UDP-2,3-diacylglucosamine and 2,3-diacylglucosamine-1-phosphate to form lipid A disaccharide, a precursor of lipid A, a phosphorylated glycolipid that anchors the lipopolysaccharide to the outer membrane of the cell.</text>
</comment>
<dbReference type="InterPro" id="IPR003835">
    <property type="entry name" value="Glyco_trans_19"/>
</dbReference>
<comment type="similarity">
    <text evidence="10">Belongs to the LpxB family.</text>
</comment>
<evidence type="ECO:0000313" key="13">
    <source>
        <dbReference type="Proteomes" id="UP000030700"/>
    </source>
</evidence>
<dbReference type="STRING" id="1499966.U14_02771"/>
<protein>
    <recommendedName>
        <fullName evidence="3 10">Lipid-A-disaccharide synthase</fullName>
        <ecNumber evidence="2 10">2.4.1.182</ecNumber>
    </recommendedName>
</protein>
<dbReference type="GO" id="GO:0016020">
    <property type="term" value="C:membrane"/>
    <property type="evidence" value="ECO:0007669"/>
    <property type="project" value="GOC"/>
</dbReference>
<keyword evidence="4 10" id="KW-0444">Lipid biosynthesis</keyword>
<dbReference type="Pfam" id="PF02684">
    <property type="entry name" value="LpxB"/>
    <property type="match status" value="1"/>
</dbReference>
<dbReference type="NCBIfam" id="TIGR00215">
    <property type="entry name" value="lpxB"/>
    <property type="match status" value="1"/>
</dbReference>
<comment type="catalytic activity">
    <reaction evidence="9 10">
        <text>a lipid X + a UDP-2-N,3-O-bis[(3R)-3-hydroxyacyl]-alpha-D-glucosamine = a lipid A disaccharide + UDP + H(+)</text>
        <dbReference type="Rhea" id="RHEA:67828"/>
        <dbReference type="ChEBI" id="CHEBI:15378"/>
        <dbReference type="ChEBI" id="CHEBI:58223"/>
        <dbReference type="ChEBI" id="CHEBI:137748"/>
        <dbReference type="ChEBI" id="CHEBI:176338"/>
        <dbReference type="ChEBI" id="CHEBI:176343"/>
        <dbReference type="EC" id="2.4.1.182"/>
    </reaction>
</comment>
<evidence type="ECO:0000256" key="4">
    <source>
        <dbReference type="ARBA" id="ARBA00022516"/>
    </source>
</evidence>
<evidence type="ECO:0000256" key="11">
    <source>
        <dbReference type="SAM" id="Phobius"/>
    </source>
</evidence>
<evidence type="ECO:0000256" key="9">
    <source>
        <dbReference type="ARBA" id="ARBA00048975"/>
    </source>
</evidence>
<dbReference type="GO" id="GO:0008915">
    <property type="term" value="F:lipid-A-disaccharide synthase activity"/>
    <property type="evidence" value="ECO:0007669"/>
    <property type="project" value="UniProtKB-UniRule"/>
</dbReference>
<evidence type="ECO:0000256" key="3">
    <source>
        <dbReference type="ARBA" id="ARBA00020902"/>
    </source>
</evidence>
<dbReference type="EC" id="2.4.1.182" evidence="2 10"/>
<keyword evidence="13" id="KW-1185">Reference proteome</keyword>
<dbReference type="HAMAP" id="MF_00392">
    <property type="entry name" value="LpxB"/>
    <property type="match status" value="1"/>
</dbReference>
<feature type="transmembrane region" description="Helical" evidence="11">
    <location>
        <begin position="282"/>
        <end position="299"/>
    </location>
</feature>
<keyword evidence="6 10" id="KW-0328">Glycosyltransferase</keyword>
<dbReference type="GO" id="GO:0009245">
    <property type="term" value="P:lipid A biosynthetic process"/>
    <property type="evidence" value="ECO:0007669"/>
    <property type="project" value="UniProtKB-UniRule"/>
</dbReference>
<evidence type="ECO:0000313" key="12">
    <source>
        <dbReference type="EMBL" id="GAK51526.1"/>
    </source>
</evidence>
<dbReference type="AlphaFoldDB" id="A0A081BMB0"/>
<dbReference type="EMBL" id="DF820457">
    <property type="protein sequence ID" value="GAK51526.1"/>
    <property type="molecule type" value="Genomic_DNA"/>
</dbReference>
<keyword evidence="8 10" id="KW-0443">Lipid metabolism</keyword>
<keyword evidence="5 10" id="KW-0441">Lipid A biosynthesis</keyword>
<dbReference type="UniPathway" id="UPA00973"/>
<dbReference type="SUPFAM" id="SSF53756">
    <property type="entry name" value="UDP-Glycosyltransferase/glycogen phosphorylase"/>
    <property type="match status" value="1"/>
</dbReference>
<proteinExistence type="inferred from homology"/>
<comment type="pathway">
    <text evidence="10">Bacterial outer membrane biogenesis; LPS lipid A biosynthesis.</text>
</comment>
<evidence type="ECO:0000256" key="10">
    <source>
        <dbReference type="HAMAP-Rule" id="MF_00392"/>
    </source>
</evidence>
<keyword evidence="11" id="KW-0812">Transmembrane</keyword>
<keyword evidence="11" id="KW-0472">Membrane</keyword>
<accession>A0A081BMB0</accession>
<evidence type="ECO:0000256" key="5">
    <source>
        <dbReference type="ARBA" id="ARBA00022556"/>
    </source>
</evidence>